<keyword evidence="1" id="KW-0391">Immunity</keyword>
<reference evidence="5" key="1">
    <citation type="submission" date="2019-10" db="EMBL/GenBank/DDBJ databases">
        <title>Bird 10,000 Genomes (B10K) Project - Family phase.</title>
        <authorList>
            <person name="Zhang G."/>
        </authorList>
    </citation>
    <scope>NUCLEOTIDE SEQUENCE</scope>
    <source>
        <strain evidence="5">B10K-DU-002-49</strain>
        <tissue evidence="5">Muscle</tissue>
    </source>
</reference>
<proteinExistence type="predicted"/>
<dbReference type="PROSITE" id="PS50835">
    <property type="entry name" value="IG_LIKE"/>
    <property type="match status" value="1"/>
</dbReference>
<evidence type="ECO:0000256" key="1">
    <source>
        <dbReference type="ARBA" id="ARBA00022859"/>
    </source>
</evidence>
<dbReference type="PANTHER" id="PTHR23266">
    <property type="entry name" value="IMMUNOGLOBULIN HEAVY CHAIN"/>
    <property type="match status" value="1"/>
</dbReference>
<dbReference type="GO" id="GO:0005576">
    <property type="term" value="C:extracellular region"/>
    <property type="evidence" value="ECO:0007669"/>
    <property type="project" value="UniProtKB-ARBA"/>
</dbReference>
<dbReference type="SUPFAM" id="SSF48726">
    <property type="entry name" value="Immunoglobulin"/>
    <property type="match status" value="1"/>
</dbReference>
<protein>
    <submittedName>
        <fullName evidence="5">HVM61 protein</fullName>
    </submittedName>
</protein>
<keyword evidence="6" id="KW-1185">Reference proteome</keyword>
<dbReference type="GO" id="GO:0002250">
    <property type="term" value="P:adaptive immune response"/>
    <property type="evidence" value="ECO:0007669"/>
    <property type="project" value="UniProtKB-KW"/>
</dbReference>
<gene>
    <name evidence="5" type="primary">Hvm61</name>
    <name evidence="5" type="ORF">SULDAC_R14559</name>
</gene>
<keyword evidence="3" id="KW-1280">Immunoglobulin</keyword>
<dbReference type="InterPro" id="IPR013106">
    <property type="entry name" value="Ig_V-set"/>
</dbReference>
<dbReference type="InterPro" id="IPR036179">
    <property type="entry name" value="Ig-like_dom_sf"/>
</dbReference>
<organism evidence="5 6">
    <name type="scientific">Sula dactylatra</name>
    <name type="common">Masked booby</name>
    <dbReference type="NCBI Taxonomy" id="56068"/>
    <lineage>
        <taxon>Eukaryota</taxon>
        <taxon>Metazoa</taxon>
        <taxon>Chordata</taxon>
        <taxon>Craniata</taxon>
        <taxon>Vertebrata</taxon>
        <taxon>Euteleostomi</taxon>
        <taxon>Archelosauria</taxon>
        <taxon>Archosauria</taxon>
        <taxon>Dinosauria</taxon>
        <taxon>Saurischia</taxon>
        <taxon>Theropoda</taxon>
        <taxon>Coelurosauria</taxon>
        <taxon>Aves</taxon>
        <taxon>Neognathae</taxon>
        <taxon>Neoaves</taxon>
        <taxon>Aequornithes</taxon>
        <taxon>Suliformes</taxon>
        <taxon>Sulidae</taxon>
        <taxon>Sula</taxon>
    </lineage>
</organism>
<dbReference type="GO" id="GO:0019814">
    <property type="term" value="C:immunoglobulin complex"/>
    <property type="evidence" value="ECO:0007669"/>
    <property type="project" value="UniProtKB-KW"/>
</dbReference>
<comment type="caution">
    <text evidence="5">The sequence shown here is derived from an EMBL/GenBank/DDBJ whole genome shotgun (WGS) entry which is preliminary data.</text>
</comment>
<feature type="non-terminal residue" evidence="5">
    <location>
        <position position="1"/>
    </location>
</feature>
<dbReference type="InterPro" id="IPR007110">
    <property type="entry name" value="Ig-like_dom"/>
</dbReference>
<feature type="non-terminal residue" evidence="5">
    <location>
        <position position="133"/>
    </location>
</feature>
<dbReference type="Pfam" id="PF07686">
    <property type="entry name" value="V-set"/>
    <property type="match status" value="1"/>
</dbReference>
<evidence type="ECO:0000313" key="6">
    <source>
        <dbReference type="Proteomes" id="UP000619137"/>
    </source>
</evidence>
<evidence type="ECO:0000256" key="3">
    <source>
        <dbReference type="ARBA" id="ARBA00043265"/>
    </source>
</evidence>
<evidence type="ECO:0000259" key="4">
    <source>
        <dbReference type="PROSITE" id="PS50835"/>
    </source>
</evidence>
<accession>A0A851A827</accession>
<dbReference type="EMBL" id="WEKW01014853">
    <property type="protein sequence ID" value="NWI28074.1"/>
    <property type="molecule type" value="Genomic_DNA"/>
</dbReference>
<sequence>ISHLPCVFPGTPSTIKMVASGSKEGKVSGSLSLNCTVTGAPLDSPRYDWNCVRQGPGGELQFLGWIYPFGNNTGYAPPFQDRVTISADKDKNKVSLQLHALTALDTATYFCARQHTVMSMEREAAQKGGGLLW</sequence>
<keyword evidence="2" id="KW-1064">Adaptive immunity</keyword>
<dbReference type="InterPro" id="IPR013783">
    <property type="entry name" value="Ig-like_fold"/>
</dbReference>
<evidence type="ECO:0000256" key="2">
    <source>
        <dbReference type="ARBA" id="ARBA00023130"/>
    </source>
</evidence>
<feature type="domain" description="Ig-like" evidence="4">
    <location>
        <begin position="12"/>
        <end position="125"/>
    </location>
</feature>
<dbReference type="SMART" id="SM00406">
    <property type="entry name" value="IGv"/>
    <property type="match status" value="1"/>
</dbReference>
<dbReference type="Proteomes" id="UP000619137">
    <property type="component" value="Unassembled WGS sequence"/>
</dbReference>
<name>A0A851A827_SULDA</name>
<dbReference type="AlphaFoldDB" id="A0A851A827"/>
<dbReference type="Gene3D" id="2.60.40.10">
    <property type="entry name" value="Immunoglobulins"/>
    <property type="match status" value="1"/>
</dbReference>
<dbReference type="InterPro" id="IPR050199">
    <property type="entry name" value="IgHV"/>
</dbReference>
<evidence type="ECO:0000313" key="5">
    <source>
        <dbReference type="EMBL" id="NWI28074.1"/>
    </source>
</evidence>